<dbReference type="OrthoDB" id="77997at2759"/>
<name>A0A1V9ZRN1_9STRA</name>
<evidence type="ECO:0000313" key="2">
    <source>
        <dbReference type="EMBL" id="OQS00686.1"/>
    </source>
</evidence>
<organism evidence="2 3">
    <name type="scientific">Thraustotheca clavata</name>
    <dbReference type="NCBI Taxonomy" id="74557"/>
    <lineage>
        <taxon>Eukaryota</taxon>
        <taxon>Sar</taxon>
        <taxon>Stramenopiles</taxon>
        <taxon>Oomycota</taxon>
        <taxon>Saprolegniomycetes</taxon>
        <taxon>Saprolegniales</taxon>
        <taxon>Achlyaceae</taxon>
        <taxon>Thraustotheca</taxon>
    </lineage>
</organism>
<evidence type="ECO:0000256" key="1">
    <source>
        <dbReference type="SAM" id="Coils"/>
    </source>
</evidence>
<feature type="coiled-coil region" evidence="1">
    <location>
        <begin position="238"/>
        <end position="272"/>
    </location>
</feature>
<sequence>MEEADSRVVQQLLQRKDRDIQVLESERERLQEHIASLAWDLEVAKASPFTDQLQAFESQLLLFQRDSLLQVSGIEKQLPWKESNYNILTTTENMTQTEDCPIITEISPTKDEKIISLETELTQNKIQYDKNLQEKEAQLMTIKHKLAQSELEKIQLVCSMQNTPNEQMIIVDLESQLFEWQCKYDTIRNEKILVMQQAMLLVQAAETETEVKLESLDEHNQMNLLPWINLAHEDRTTKYELQIKLADLQVRNEQLQIDVENERNTVKCCQGEIAMWNTQAIEWNQLYDAYEILNQQLQQRIEFLTQCLALSLHKHDTRTDWQTFLTNLIEQSNFAPLPTYIPDQVISSDKLHACSWQRQAMTWKQLLVGKEADILTLQQQEKCTELEKNTEDITALKTQNGNLKKKLAFSKADFDQVKSSNEEMRKKAKAFVSEKAELTHMIGRLREDNQRLKESIVRKTELVSFYKQSLESARKDVIQAQSELPKRPTPPNTTNAQKALLKQHHDQITMLNQELANVQSELQKLETQNQMLSSRCSRLQNALKEKATTKEPEAKVPSDLEGEVKELKRRLHQKQSIIESLRISERVLKESLQQSQETIESLTKQLEQQHIDPKLLKQMQVYQYQLDGLRACIYDAIYNVLIGAESDPIPSTSIEQLKSVGFDSDEISVFQQDKMTQQVLSALEYALETTPEDCRIVLTDALEHIQHL</sequence>
<dbReference type="AlphaFoldDB" id="A0A1V9ZRN1"/>
<accession>A0A1V9ZRN1</accession>
<feature type="coiled-coil region" evidence="1">
    <location>
        <begin position="13"/>
        <end position="40"/>
    </location>
</feature>
<gene>
    <name evidence="2" type="ORF">THRCLA_05899</name>
</gene>
<reference evidence="2 3" key="1">
    <citation type="journal article" date="2014" name="Genome Biol. Evol.">
        <title>The secreted proteins of Achlya hypogyna and Thraustotheca clavata identify the ancestral oomycete secretome and reveal gene acquisitions by horizontal gene transfer.</title>
        <authorList>
            <person name="Misner I."/>
            <person name="Blouin N."/>
            <person name="Leonard G."/>
            <person name="Richards T.A."/>
            <person name="Lane C.E."/>
        </authorList>
    </citation>
    <scope>NUCLEOTIDE SEQUENCE [LARGE SCALE GENOMIC DNA]</scope>
    <source>
        <strain evidence="2 3">ATCC 34112</strain>
    </source>
</reference>
<protein>
    <submittedName>
        <fullName evidence="2">Uncharacterized protein</fullName>
    </submittedName>
</protein>
<keyword evidence="3" id="KW-1185">Reference proteome</keyword>
<proteinExistence type="predicted"/>
<keyword evidence="1" id="KW-0175">Coiled coil</keyword>
<feature type="coiled-coil region" evidence="1">
    <location>
        <begin position="501"/>
        <end position="612"/>
    </location>
</feature>
<dbReference type="EMBL" id="JNBS01001691">
    <property type="protein sequence ID" value="OQS00686.1"/>
    <property type="molecule type" value="Genomic_DNA"/>
</dbReference>
<comment type="caution">
    <text evidence="2">The sequence shown here is derived from an EMBL/GenBank/DDBJ whole genome shotgun (WGS) entry which is preliminary data.</text>
</comment>
<feature type="coiled-coil region" evidence="1">
    <location>
        <begin position="118"/>
        <end position="152"/>
    </location>
</feature>
<evidence type="ECO:0000313" key="3">
    <source>
        <dbReference type="Proteomes" id="UP000243217"/>
    </source>
</evidence>
<dbReference type="Proteomes" id="UP000243217">
    <property type="component" value="Unassembled WGS sequence"/>
</dbReference>